<dbReference type="HOGENOM" id="CLU_1521353_0_0_1"/>
<organism evidence="2 3">
    <name type="scientific">Colletotrichum higginsianum (strain IMI 349063)</name>
    <name type="common">Crucifer anthracnose fungus</name>
    <dbReference type="NCBI Taxonomy" id="759273"/>
    <lineage>
        <taxon>Eukaryota</taxon>
        <taxon>Fungi</taxon>
        <taxon>Dikarya</taxon>
        <taxon>Ascomycota</taxon>
        <taxon>Pezizomycotina</taxon>
        <taxon>Sordariomycetes</taxon>
        <taxon>Hypocreomycetidae</taxon>
        <taxon>Glomerellales</taxon>
        <taxon>Glomerellaceae</taxon>
        <taxon>Colletotrichum</taxon>
        <taxon>Colletotrichum destructivum species complex</taxon>
    </lineage>
</organism>
<evidence type="ECO:0000256" key="1">
    <source>
        <dbReference type="SAM" id="MobiDB-lite"/>
    </source>
</evidence>
<feature type="region of interest" description="Disordered" evidence="1">
    <location>
        <begin position="1"/>
        <end position="33"/>
    </location>
</feature>
<name>H1V4B1_COLHI</name>
<feature type="non-terminal residue" evidence="2">
    <location>
        <position position="177"/>
    </location>
</feature>
<gene>
    <name evidence="2" type="ORF">CH063_06921</name>
</gene>
<sequence>MWLTTQNSPRRYRVQPGNSTSVPEGAKRESENGNIRHLRLQSALRHPTFSASGSATKVPVRFVTLAGTWTPVLAFRKVEARVPRRQKACVLLVVVGVRVHVCSHAASWSSNTVNIVKHGWSEAETNSIQAGAASSYNRYPMAVAHVCGTPKRCVPKLGMHLGAGTLRAQTSVSCPLS</sequence>
<reference evidence="3" key="1">
    <citation type="journal article" date="2012" name="Nat. Genet.">
        <title>Lifestyle transitions in plant pathogenic Colletotrichum fungi deciphered by genome and transcriptome analyses.</title>
        <authorList>
            <person name="O'Connell R.J."/>
            <person name="Thon M.R."/>
            <person name="Hacquard S."/>
            <person name="Amyotte S.G."/>
            <person name="Kleemann J."/>
            <person name="Torres M.F."/>
            <person name="Damm U."/>
            <person name="Buiate E.A."/>
            <person name="Epstein L."/>
            <person name="Alkan N."/>
            <person name="Altmueller J."/>
            <person name="Alvarado-Balderrama L."/>
            <person name="Bauser C.A."/>
            <person name="Becker C."/>
            <person name="Birren B.W."/>
            <person name="Chen Z."/>
            <person name="Choi J."/>
            <person name="Crouch J.A."/>
            <person name="Duvick J.P."/>
            <person name="Farman M.A."/>
            <person name="Gan P."/>
            <person name="Heiman D."/>
            <person name="Henrissat B."/>
            <person name="Howard R.J."/>
            <person name="Kabbage M."/>
            <person name="Koch C."/>
            <person name="Kracher B."/>
            <person name="Kubo Y."/>
            <person name="Law A.D."/>
            <person name="Lebrun M.-H."/>
            <person name="Lee Y.-H."/>
            <person name="Miyara I."/>
            <person name="Moore N."/>
            <person name="Neumann U."/>
            <person name="Nordstroem K."/>
            <person name="Panaccione D.G."/>
            <person name="Panstruga R."/>
            <person name="Place M."/>
            <person name="Proctor R.H."/>
            <person name="Prusky D."/>
            <person name="Rech G."/>
            <person name="Reinhardt R."/>
            <person name="Rollins J.A."/>
            <person name="Rounsley S."/>
            <person name="Schardl C.L."/>
            <person name="Schwartz D.C."/>
            <person name="Shenoy N."/>
            <person name="Shirasu K."/>
            <person name="Sikhakolli U.R."/>
            <person name="Stueber K."/>
            <person name="Sukno S.A."/>
            <person name="Sweigard J.A."/>
            <person name="Takano Y."/>
            <person name="Takahara H."/>
            <person name="Trail F."/>
            <person name="van der Does H.C."/>
            <person name="Voll L.M."/>
            <person name="Will I."/>
            <person name="Young S."/>
            <person name="Zeng Q."/>
            <person name="Zhang J."/>
            <person name="Zhou S."/>
            <person name="Dickman M.B."/>
            <person name="Schulze-Lefert P."/>
            <person name="Ver Loren van Themaat E."/>
            <person name="Ma L.-J."/>
            <person name="Vaillancourt L.J."/>
        </authorList>
    </citation>
    <scope>NUCLEOTIDE SEQUENCE [LARGE SCALE GENOMIC DNA]</scope>
    <source>
        <strain evidence="3">IMI 349063</strain>
    </source>
</reference>
<proteinExistence type="predicted"/>
<evidence type="ECO:0000313" key="2">
    <source>
        <dbReference type="EMBL" id="CCF35063.1"/>
    </source>
</evidence>
<dbReference type="Proteomes" id="UP000007174">
    <property type="component" value="Unassembled WGS sequence"/>
</dbReference>
<evidence type="ECO:0000313" key="3">
    <source>
        <dbReference type="Proteomes" id="UP000007174"/>
    </source>
</evidence>
<dbReference type="AlphaFoldDB" id="H1V4B1"/>
<dbReference type="EMBL" id="CACQ02001384">
    <property type="protein sequence ID" value="CCF35063.1"/>
    <property type="molecule type" value="Genomic_DNA"/>
</dbReference>
<accession>H1V4B1</accession>
<protein>
    <submittedName>
        <fullName evidence="2">Uncharacterized protein</fullName>
    </submittedName>
</protein>